<evidence type="ECO:0000256" key="1">
    <source>
        <dbReference type="SAM" id="SignalP"/>
    </source>
</evidence>
<accession>A0ABY0UTK9</accession>
<dbReference type="Proteomes" id="UP000199576">
    <property type="component" value="Chromosome I"/>
</dbReference>
<feature type="chain" id="PRO_5045934943" evidence="1">
    <location>
        <begin position="24"/>
        <end position="179"/>
    </location>
</feature>
<protein>
    <submittedName>
        <fullName evidence="2">Uncharacterized protein</fullName>
    </submittedName>
</protein>
<evidence type="ECO:0000313" key="3">
    <source>
        <dbReference type="Proteomes" id="UP000199576"/>
    </source>
</evidence>
<reference evidence="2 3" key="1">
    <citation type="submission" date="2016-10" db="EMBL/GenBank/DDBJ databases">
        <authorList>
            <person name="Varghese N."/>
            <person name="Submissions S."/>
        </authorList>
    </citation>
    <scope>NUCLEOTIDE SEQUENCE [LARGE SCALE GENOMIC DNA]</scope>
    <source>
        <strain evidence="2 3">BS2981</strain>
    </source>
</reference>
<proteinExistence type="predicted"/>
<dbReference type="EMBL" id="LT629753">
    <property type="protein sequence ID" value="SDT16279.1"/>
    <property type="molecule type" value="Genomic_DNA"/>
</dbReference>
<keyword evidence="1" id="KW-0732">Signal</keyword>
<dbReference type="RefSeq" id="WP_130926002.1">
    <property type="nucleotide sequence ID" value="NZ_LT629753.1"/>
</dbReference>
<feature type="signal peptide" evidence="1">
    <location>
        <begin position="1"/>
        <end position="23"/>
    </location>
</feature>
<organism evidence="2 3">
    <name type="scientific">Pseudomonas cedrina</name>
    <dbReference type="NCBI Taxonomy" id="651740"/>
    <lineage>
        <taxon>Bacteria</taxon>
        <taxon>Pseudomonadati</taxon>
        <taxon>Pseudomonadota</taxon>
        <taxon>Gammaproteobacteria</taxon>
        <taxon>Pseudomonadales</taxon>
        <taxon>Pseudomonadaceae</taxon>
        <taxon>Pseudomonas</taxon>
    </lineage>
</organism>
<gene>
    <name evidence="2" type="ORF">SAMN04490182_3478</name>
</gene>
<evidence type="ECO:0000313" key="2">
    <source>
        <dbReference type="EMBL" id="SDT16279.1"/>
    </source>
</evidence>
<name>A0ABY0UTK9_PSECE</name>
<keyword evidence="3" id="KW-1185">Reference proteome</keyword>
<sequence>MQLKLKILLTAILLTTIPLIGSAAEPCTFGSDARGNKLSFKFNFSEEDCQRVFTRDGSTLTLSVQYPEMRLVKEIVLDGELISLRRSPIDPERYDQDRVIEGRKPDRHIDDIAVYVIGSSDVYRFRGKDGVIVFVSDWGNTYVATRLFAPDISISYQYSSNHKNVKDMDAAVLFFSRDI</sequence>